<dbReference type="EMBL" id="MPLS01000009">
    <property type="protein sequence ID" value="ORI98065.1"/>
    <property type="molecule type" value="Genomic_DNA"/>
</dbReference>
<proteinExistence type="predicted"/>
<comment type="caution">
    <text evidence="1">The sequence shown here is derived from an EMBL/GenBank/DDBJ whole genome shotgun (WGS) entry which is preliminary data.</text>
</comment>
<accession>A0A1X0VEB4</accession>
<reference evidence="1 2" key="1">
    <citation type="journal article" date="2017" name="Front. Microbiol.">
        <title>Genomic Characterization of Dairy Associated Leuconostoc Species and Diversity of Leuconostocs in Undefined Mixed Mesophilic Starter Cultures.</title>
        <authorList>
            <person name="Frantzen C.A."/>
            <person name="Kot W."/>
            <person name="Pedersen T.B."/>
            <person name="Ardo Y.M."/>
            <person name="Broadbent J.R."/>
            <person name="Neve H."/>
            <person name="Hansen L.H."/>
            <person name="Dal Bello F."/>
            <person name="Ostlie H.M."/>
            <person name="Kleppen H.P."/>
            <person name="Vogensen F.K."/>
            <person name="Holo H."/>
        </authorList>
    </citation>
    <scope>NUCLEOTIDE SEQUENCE [LARGE SCALE GENOMIC DNA]</scope>
    <source>
        <strain evidence="1 2">LMGCF08</strain>
    </source>
</reference>
<evidence type="ECO:0000313" key="2">
    <source>
        <dbReference type="Proteomes" id="UP000192288"/>
    </source>
</evidence>
<name>A0A1X0VEB4_LEUPS</name>
<gene>
    <name evidence="1" type="ORF">BMR96_03790</name>
</gene>
<evidence type="ECO:0008006" key="3">
    <source>
        <dbReference type="Google" id="ProtNLM"/>
    </source>
</evidence>
<sequence length="201" mass="23009">MKIMDFEIIPHDSVLNPTDFNSYQTGIPSLDTFLFEELDKMEQSNRTSMSVAYIGKEIVGMFALSAAQITTRQTSDVFNSAFGNGNQEYNSLPLISLDHFSVNKKFQYDPGKEKNQQFSVGKNLLYAVFETIVVMRSIYNIAVAGMVVEAIESATDWYEKQHFEYLDNYQANMPKETSIMIIGYDMIEQAYYETNELNARN</sequence>
<dbReference type="AlphaFoldDB" id="A0A1X0VEB4"/>
<protein>
    <recommendedName>
        <fullName evidence="3">N-acetyltransferase</fullName>
    </recommendedName>
</protein>
<dbReference type="Gene3D" id="3.40.630.30">
    <property type="match status" value="1"/>
</dbReference>
<dbReference type="RefSeq" id="WP_080518978.1">
    <property type="nucleotide sequence ID" value="NZ_MPLS01000009.1"/>
</dbReference>
<evidence type="ECO:0000313" key="1">
    <source>
        <dbReference type="EMBL" id="ORI98065.1"/>
    </source>
</evidence>
<dbReference type="Proteomes" id="UP000192288">
    <property type="component" value="Unassembled WGS sequence"/>
</dbReference>
<organism evidence="1 2">
    <name type="scientific">Leuconostoc pseudomesenteroides</name>
    <dbReference type="NCBI Taxonomy" id="33968"/>
    <lineage>
        <taxon>Bacteria</taxon>
        <taxon>Bacillati</taxon>
        <taxon>Bacillota</taxon>
        <taxon>Bacilli</taxon>
        <taxon>Lactobacillales</taxon>
        <taxon>Lactobacillaceae</taxon>
        <taxon>Leuconostoc</taxon>
    </lineage>
</organism>